<dbReference type="AlphaFoldDB" id="A0A2I1GPQ1"/>
<dbReference type="PROSITE" id="PS50181">
    <property type="entry name" value="FBOX"/>
    <property type="match status" value="1"/>
</dbReference>
<reference evidence="3 4" key="1">
    <citation type="submission" date="2015-10" db="EMBL/GenBank/DDBJ databases">
        <title>Genome analyses suggest a sexual origin of heterokaryosis in a supposedly ancient asexual fungus.</title>
        <authorList>
            <person name="Ropars J."/>
            <person name="Sedzielewska K."/>
            <person name="Noel J."/>
            <person name="Charron P."/>
            <person name="Farinelli L."/>
            <person name="Marton T."/>
            <person name="Kruger M."/>
            <person name="Pelin A."/>
            <person name="Brachmann A."/>
            <person name="Corradi N."/>
        </authorList>
    </citation>
    <scope>NUCLEOTIDE SEQUENCE [LARGE SCALE GENOMIC DNA]</scope>
    <source>
        <strain evidence="3 4">A4</strain>
    </source>
</reference>
<gene>
    <name evidence="3" type="ORF">RhiirA4_525626</name>
</gene>
<dbReference type="Proteomes" id="UP000234323">
    <property type="component" value="Unassembled WGS sequence"/>
</dbReference>
<keyword evidence="4" id="KW-1185">Reference proteome</keyword>
<evidence type="ECO:0000259" key="2">
    <source>
        <dbReference type="PROSITE" id="PS50181"/>
    </source>
</evidence>
<dbReference type="InterPro" id="IPR001810">
    <property type="entry name" value="F-box_dom"/>
</dbReference>
<name>A0A2I1GPQ1_9GLOM</name>
<dbReference type="InterPro" id="IPR036047">
    <property type="entry name" value="F-box-like_dom_sf"/>
</dbReference>
<dbReference type="SUPFAM" id="SSF81383">
    <property type="entry name" value="F-box domain"/>
    <property type="match status" value="1"/>
</dbReference>
<dbReference type="InterPro" id="IPR032675">
    <property type="entry name" value="LRR_dom_sf"/>
</dbReference>
<protein>
    <recommendedName>
        <fullName evidence="2">F-box domain-containing protein</fullName>
    </recommendedName>
</protein>
<dbReference type="Pfam" id="PF12937">
    <property type="entry name" value="F-box-like"/>
    <property type="match status" value="1"/>
</dbReference>
<evidence type="ECO:0000256" key="1">
    <source>
        <dbReference type="SAM" id="MobiDB-lite"/>
    </source>
</evidence>
<accession>A0A2I1GPQ1</accession>
<comment type="caution">
    <text evidence="3">The sequence shown here is derived from an EMBL/GenBank/DDBJ whole genome shotgun (WGS) entry which is preliminary data.</text>
</comment>
<dbReference type="EMBL" id="LLXI01000654">
    <property type="protein sequence ID" value="PKY48621.1"/>
    <property type="molecule type" value="Genomic_DNA"/>
</dbReference>
<sequence>MPLSSLPDECFGDILSFLDNRSLYRCLFVNRFYCKLSIPIIWKEPFRPIYRKPKFPLVINTLLVCLNEDEISSLIPYKIDFPINKPPLFEYGKYVRRIDQDFVKQNIITWLNPSEGYDVDRYQDYRVQKLMDVIYHMILRQGSNIQKFKLNVSQNDSYIDLPKVSTFITFNPGITDLRSLNMEIDLGHNHYMSCQNTIEFLTIIPTFCRNIINCDLWIFKLNRIFVKPFLDIIQLQPLERMLICIVNIEENAKKIIKALEFRSETLKELLFECLDFRDIDLSFLSNLKRLERLKFIYCKGFISHHYEFLSDKKFQLKELKLWHSGLDDLYDRFDGNDIKLNVIDTMIKSLGGESLNKLSLNIITLETIRTVKKYCPNITFLHIKIFSGQYLDLIIPLICELPYLKILNIQIGSYRVSASLLVKTLGDYLTTVHHLFFDFFIDLSSFEYFTSNCKANIEKFIIPNNKSLREGYLICLNNYQKVHNSLRVLGIEDEFDLDDEESEIIEIINSLKEQNIPLGNVHLANLYDSESNKGRWPELRHSAGLGFRNAGQDPHNDNNIVKSIIKYLSILESPSAPARKPCLVDVNEEISDDGSGDKEDDKEEETELIEESSTKAQVTMSKTQMKKMRKRNNRMKK</sequence>
<feature type="compositionally biased region" description="Basic residues" evidence="1">
    <location>
        <begin position="624"/>
        <end position="637"/>
    </location>
</feature>
<evidence type="ECO:0000313" key="3">
    <source>
        <dbReference type="EMBL" id="PKY48621.1"/>
    </source>
</evidence>
<feature type="domain" description="F-box" evidence="2">
    <location>
        <begin position="1"/>
        <end position="49"/>
    </location>
</feature>
<proteinExistence type="predicted"/>
<dbReference type="VEuPathDB" id="FungiDB:RhiirA1_443663"/>
<dbReference type="VEuPathDB" id="FungiDB:RhiirFUN_004118"/>
<organism evidence="3 4">
    <name type="scientific">Rhizophagus irregularis</name>
    <dbReference type="NCBI Taxonomy" id="588596"/>
    <lineage>
        <taxon>Eukaryota</taxon>
        <taxon>Fungi</taxon>
        <taxon>Fungi incertae sedis</taxon>
        <taxon>Mucoromycota</taxon>
        <taxon>Glomeromycotina</taxon>
        <taxon>Glomeromycetes</taxon>
        <taxon>Glomerales</taxon>
        <taxon>Glomeraceae</taxon>
        <taxon>Rhizophagus</taxon>
    </lineage>
</organism>
<dbReference type="Gene3D" id="3.80.10.10">
    <property type="entry name" value="Ribonuclease Inhibitor"/>
    <property type="match status" value="1"/>
</dbReference>
<feature type="compositionally biased region" description="Acidic residues" evidence="1">
    <location>
        <begin position="586"/>
        <end position="610"/>
    </location>
</feature>
<feature type="region of interest" description="Disordered" evidence="1">
    <location>
        <begin position="586"/>
        <end position="637"/>
    </location>
</feature>
<evidence type="ECO:0000313" key="4">
    <source>
        <dbReference type="Proteomes" id="UP000234323"/>
    </source>
</evidence>
<dbReference type="SUPFAM" id="SSF52047">
    <property type="entry name" value="RNI-like"/>
    <property type="match status" value="1"/>
</dbReference>
<dbReference type="VEuPathDB" id="FungiDB:FUN_024599"/>